<accession>X6N4X6</accession>
<sequence>MYKKEKTSLRKPTLEPIEKATIYEKLPTVYYRTPSPQPPFDEIVKSKREIHGDDEKGQEIKGQQKEEQKVKKAEEGGDDNDNNNDTDDGNDEIERICVIMASGQVWCYNVTANKWIKHECRISNDKDSAKGGSAWDAIGGLENAFFAAIKPSAAHYIGNTKEKEKEKEKTEPVTRKEQKVLIFGDNNTGLKKHERENDDAKDKKEERQTMETYAYVVTLQKECTVQKMYATSASGNCNEMSRVKDSEHVYMDSDQTCVLRIGGYDLTKQLALAVCKEFHANVTDSRFIVKDVPSMIDTRFNFASAAFTRHYKVIVAGGQVDEHLEMDRCEILDRNTSKWTSIKPIPTGKRSGCSGIALSMDEFVIVGSSPHSQRNRYSRLPDLFQATFDQWNCLPAMKYSYFKPLLHCFHNNPQILAVFGCPLPFATHTLLLLRIL</sequence>
<name>X6N4X6_RETFI</name>
<reference evidence="2 3" key="1">
    <citation type="journal article" date="2013" name="Curr. Biol.">
        <title>The Genome of the Foraminiferan Reticulomyxa filosa.</title>
        <authorList>
            <person name="Glockner G."/>
            <person name="Hulsmann N."/>
            <person name="Schleicher M."/>
            <person name="Noegel A.A."/>
            <person name="Eichinger L."/>
            <person name="Gallinger C."/>
            <person name="Pawlowski J."/>
            <person name="Sierra R."/>
            <person name="Euteneuer U."/>
            <person name="Pillet L."/>
            <person name="Moustafa A."/>
            <person name="Platzer M."/>
            <person name="Groth M."/>
            <person name="Szafranski K."/>
            <person name="Schliwa M."/>
        </authorList>
    </citation>
    <scope>NUCLEOTIDE SEQUENCE [LARGE SCALE GENOMIC DNA]</scope>
</reference>
<dbReference type="InterPro" id="IPR011043">
    <property type="entry name" value="Gal_Oxase/kelch_b-propeller"/>
</dbReference>
<evidence type="ECO:0000256" key="1">
    <source>
        <dbReference type="SAM" id="MobiDB-lite"/>
    </source>
</evidence>
<proteinExistence type="predicted"/>
<evidence type="ECO:0008006" key="4">
    <source>
        <dbReference type="Google" id="ProtNLM"/>
    </source>
</evidence>
<dbReference type="AlphaFoldDB" id="X6N4X6"/>
<dbReference type="Gene3D" id="2.120.10.80">
    <property type="entry name" value="Kelch-type beta propeller"/>
    <property type="match status" value="1"/>
</dbReference>
<feature type="compositionally biased region" description="Acidic residues" evidence="1">
    <location>
        <begin position="76"/>
        <end position="90"/>
    </location>
</feature>
<dbReference type="Proteomes" id="UP000023152">
    <property type="component" value="Unassembled WGS sequence"/>
</dbReference>
<dbReference type="SUPFAM" id="SSF50965">
    <property type="entry name" value="Galactose oxidase, central domain"/>
    <property type="match status" value="1"/>
</dbReference>
<evidence type="ECO:0000313" key="2">
    <source>
        <dbReference type="EMBL" id="ETO21086.1"/>
    </source>
</evidence>
<feature type="region of interest" description="Disordered" evidence="1">
    <location>
        <begin position="25"/>
        <end position="90"/>
    </location>
</feature>
<dbReference type="InterPro" id="IPR015915">
    <property type="entry name" value="Kelch-typ_b-propeller"/>
</dbReference>
<comment type="caution">
    <text evidence="2">The sequence shown here is derived from an EMBL/GenBank/DDBJ whole genome shotgun (WGS) entry which is preliminary data.</text>
</comment>
<evidence type="ECO:0000313" key="3">
    <source>
        <dbReference type="Proteomes" id="UP000023152"/>
    </source>
</evidence>
<dbReference type="OrthoDB" id="45365at2759"/>
<keyword evidence="3" id="KW-1185">Reference proteome</keyword>
<gene>
    <name evidence="2" type="ORF">RFI_16117</name>
</gene>
<protein>
    <recommendedName>
        <fullName evidence="4">Kelch motif family protein</fullName>
    </recommendedName>
</protein>
<feature type="compositionally biased region" description="Basic and acidic residues" evidence="1">
    <location>
        <begin position="42"/>
        <end position="75"/>
    </location>
</feature>
<organism evidence="2 3">
    <name type="scientific">Reticulomyxa filosa</name>
    <dbReference type="NCBI Taxonomy" id="46433"/>
    <lineage>
        <taxon>Eukaryota</taxon>
        <taxon>Sar</taxon>
        <taxon>Rhizaria</taxon>
        <taxon>Retaria</taxon>
        <taxon>Foraminifera</taxon>
        <taxon>Monothalamids</taxon>
        <taxon>Reticulomyxidae</taxon>
        <taxon>Reticulomyxa</taxon>
    </lineage>
</organism>
<dbReference type="EMBL" id="ASPP01011946">
    <property type="protein sequence ID" value="ETO21086.1"/>
    <property type="molecule type" value="Genomic_DNA"/>
</dbReference>